<evidence type="ECO:0000313" key="5">
    <source>
        <dbReference type="Proteomes" id="UP001589670"/>
    </source>
</evidence>
<dbReference type="InterPro" id="IPR007419">
    <property type="entry name" value="BFD-like_2Fe2S-bd_dom"/>
</dbReference>
<evidence type="ECO:0000313" key="4">
    <source>
        <dbReference type="EMBL" id="MFB9148948.1"/>
    </source>
</evidence>
<reference evidence="4 5" key="1">
    <citation type="submission" date="2024-09" db="EMBL/GenBank/DDBJ databases">
        <authorList>
            <person name="Sun Q."/>
            <person name="Mori K."/>
        </authorList>
    </citation>
    <scope>NUCLEOTIDE SEQUENCE [LARGE SCALE GENOMIC DNA]</scope>
    <source>
        <strain evidence="4 5">CECT 9424</strain>
    </source>
</reference>
<organism evidence="4 5">
    <name type="scientific">Roseovarius ramblicola</name>
    <dbReference type="NCBI Taxonomy" id="2022336"/>
    <lineage>
        <taxon>Bacteria</taxon>
        <taxon>Pseudomonadati</taxon>
        <taxon>Pseudomonadota</taxon>
        <taxon>Alphaproteobacteria</taxon>
        <taxon>Rhodobacterales</taxon>
        <taxon>Roseobacteraceae</taxon>
        <taxon>Roseovarius</taxon>
    </lineage>
</organism>
<keyword evidence="1" id="KW-0560">Oxidoreductase</keyword>
<dbReference type="PIRSF" id="PIRSF037495">
    <property type="entry name" value="Opine_OX_OoxA/HcnB"/>
    <property type="match status" value="1"/>
</dbReference>
<dbReference type="PANTHER" id="PTHR42949:SF3">
    <property type="entry name" value="ANAEROBIC GLYCEROL-3-PHOSPHATE DEHYDROGENASE SUBUNIT B"/>
    <property type="match status" value="1"/>
</dbReference>
<dbReference type="PANTHER" id="PTHR42949">
    <property type="entry name" value="ANAEROBIC GLYCEROL-3-PHOSPHATE DEHYDROGENASE SUBUNIT B"/>
    <property type="match status" value="1"/>
</dbReference>
<protein>
    <submittedName>
        <fullName evidence="4">FAD-dependent oxidoreductase</fullName>
    </submittedName>
</protein>
<dbReference type="EMBL" id="JBHMEC010000008">
    <property type="protein sequence ID" value="MFB9148948.1"/>
    <property type="molecule type" value="Genomic_DNA"/>
</dbReference>
<dbReference type="InterPro" id="IPR051691">
    <property type="entry name" value="Metab_Enz_Cyan_OpOx_G3PDH"/>
</dbReference>
<evidence type="ECO:0000256" key="1">
    <source>
        <dbReference type="ARBA" id="ARBA00023002"/>
    </source>
</evidence>
<proteinExistence type="predicted"/>
<dbReference type="InterPro" id="IPR041854">
    <property type="entry name" value="BFD-like_2Fe2S-bd_dom_sf"/>
</dbReference>
<keyword evidence="5" id="KW-1185">Reference proteome</keyword>
<dbReference type="SUPFAM" id="SSF51905">
    <property type="entry name" value="FAD/NAD(P)-binding domain"/>
    <property type="match status" value="1"/>
</dbReference>
<dbReference type="Proteomes" id="UP001589670">
    <property type="component" value="Unassembled WGS sequence"/>
</dbReference>
<sequence>MSRHIDLAVIGAGPAGARAALEAAHRGLSVTLLDEQPKPGGQVWRAKSAAILDAPPTPETEAGNRLRQSVQDSRVTHLGEARVWQIERAEDGWKLHVLRDGRSSPLRARALVIATGAREFVQPVPGWSTPGVLGLAGATALFKQDLALPGQRTIVSGTGPLVFFVAAEIRRLGGAVAAVITPNSRGDWLRVLPGMLQRPDLLARGVSWVADLMLAGVPIHWRHAVSAVDGGSAVEAVSFRKLGADWTPTGEARRMSADSLCLGNGLIPTVEAAQLAGVELEHCPELGGWVPRHGEDGTTGVPGLFLCGDGAGIRGAAAAEIHGRLAGLSAAQHLGADTRAERARLHPGYVRAARFGMAMTALSTPRAGLAQLTTEDTIVCRCESLTRAAIAAEIAGGANSTNAVKSGLRAGMGACGGKFCQTAVARMIAKAEGRAESDVPPPTARPPLRPVPVAALAGDFDYFDLPIPRPAPL</sequence>
<dbReference type="Gene3D" id="1.10.10.1100">
    <property type="entry name" value="BFD-like [2Fe-2S]-binding domain"/>
    <property type="match status" value="1"/>
</dbReference>
<dbReference type="Pfam" id="PF04324">
    <property type="entry name" value="Fer2_BFD"/>
    <property type="match status" value="1"/>
</dbReference>
<accession>A0ABV5HXE0</accession>
<dbReference type="Gene3D" id="3.50.50.60">
    <property type="entry name" value="FAD/NAD(P)-binding domain"/>
    <property type="match status" value="2"/>
</dbReference>
<feature type="domain" description="BFD-like [2Fe-2S]-binding" evidence="2">
    <location>
        <begin position="378"/>
        <end position="429"/>
    </location>
</feature>
<dbReference type="InterPro" id="IPR036188">
    <property type="entry name" value="FAD/NAD-bd_sf"/>
</dbReference>
<dbReference type="RefSeq" id="WP_377067361.1">
    <property type="nucleotide sequence ID" value="NZ_JBHMEC010000008.1"/>
</dbReference>
<gene>
    <name evidence="4" type="ORF">ACFFU4_04195</name>
</gene>
<dbReference type="Pfam" id="PF07992">
    <property type="entry name" value="Pyr_redox_2"/>
    <property type="match status" value="1"/>
</dbReference>
<dbReference type="PRINTS" id="PR00469">
    <property type="entry name" value="PNDRDTASEII"/>
</dbReference>
<evidence type="ECO:0000259" key="3">
    <source>
        <dbReference type="Pfam" id="PF07992"/>
    </source>
</evidence>
<dbReference type="PRINTS" id="PR00368">
    <property type="entry name" value="FADPNR"/>
</dbReference>
<comment type="caution">
    <text evidence="4">The sequence shown here is derived from an EMBL/GenBank/DDBJ whole genome shotgun (WGS) entry which is preliminary data.</text>
</comment>
<evidence type="ECO:0000259" key="2">
    <source>
        <dbReference type="Pfam" id="PF04324"/>
    </source>
</evidence>
<dbReference type="InterPro" id="IPR017224">
    <property type="entry name" value="Opine_Oxase_asu/HCN_bsu"/>
</dbReference>
<name>A0ABV5HXE0_9RHOB</name>
<feature type="domain" description="FAD/NAD(P)-binding" evidence="3">
    <location>
        <begin position="6"/>
        <end position="319"/>
    </location>
</feature>
<dbReference type="InterPro" id="IPR023753">
    <property type="entry name" value="FAD/NAD-binding_dom"/>
</dbReference>